<dbReference type="AlphaFoldDB" id="A0A4R9LKH3"/>
<dbReference type="RefSeq" id="WP_135766024.1">
    <property type="nucleotide sequence ID" value="NZ_RQHV01000066.1"/>
</dbReference>
<evidence type="ECO:0000256" key="1">
    <source>
        <dbReference type="PROSITE-ProRule" id="PRU00473"/>
    </source>
</evidence>
<keyword evidence="1 2" id="KW-0472">Membrane</keyword>
<dbReference type="InterPro" id="IPR006665">
    <property type="entry name" value="OmpA-like"/>
</dbReference>
<name>A0A4R9LKH3_9LEPT</name>
<dbReference type="CDD" id="cd07185">
    <property type="entry name" value="OmpA_C-like"/>
    <property type="match status" value="1"/>
</dbReference>
<keyword evidence="2" id="KW-0812">Transmembrane</keyword>
<organism evidence="4 5">
    <name type="scientific">Leptospira ilyithenensis</name>
    <dbReference type="NCBI Taxonomy" id="2484901"/>
    <lineage>
        <taxon>Bacteria</taxon>
        <taxon>Pseudomonadati</taxon>
        <taxon>Spirochaetota</taxon>
        <taxon>Spirochaetia</taxon>
        <taxon>Leptospirales</taxon>
        <taxon>Leptospiraceae</taxon>
        <taxon>Leptospira</taxon>
    </lineage>
</organism>
<dbReference type="SUPFAM" id="SSF103088">
    <property type="entry name" value="OmpA-like"/>
    <property type="match status" value="1"/>
</dbReference>
<evidence type="ECO:0000256" key="2">
    <source>
        <dbReference type="SAM" id="Phobius"/>
    </source>
</evidence>
<proteinExistence type="predicted"/>
<sequence>MADSYYRTIKGKQYDRELLEIVEKATKRTKSPLNKNVAKNLFEAIKDGNDYTEIEKRTVKYIRENFSFSEEADEYLRTEIRKWAAKISVAVKKPSTKKTTSKKSKSSNTKSKSKIFEEEEDSISYFHSYDESEEDIAPTPEYDELIELNNYGKKQPKPYKKWILIALVVIVVLAIAYLAKTCSCASSKDTVSKQTNVTSANSHAAPKIDLNRVEVEEGKVTSQFKSRGEAIRYINDLKIRFIKQSLTLSSDAPDQIATLASVLKEYPEINVRIKGHTCFIGELDENKILSDERAKFIKDELEKSGVSSSQLDYRGFGETTNIDTNYTEAGRIQNRRVDFSVLGVDASKEKKP</sequence>
<dbReference type="Gene3D" id="3.30.1330.60">
    <property type="entry name" value="OmpA-like domain"/>
    <property type="match status" value="1"/>
</dbReference>
<keyword evidence="5" id="KW-1185">Reference proteome</keyword>
<comment type="caution">
    <text evidence="4">The sequence shown here is derived from an EMBL/GenBank/DDBJ whole genome shotgun (WGS) entry which is preliminary data.</text>
</comment>
<protein>
    <submittedName>
        <fullName evidence="4">OmpA family protein</fullName>
    </submittedName>
</protein>
<dbReference type="OrthoDB" id="6371105at2"/>
<gene>
    <name evidence="4" type="ORF">EHS11_19320</name>
</gene>
<dbReference type="Pfam" id="PF00691">
    <property type="entry name" value="OmpA"/>
    <property type="match status" value="1"/>
</dbReference>
<dbReference type="Proteomes" id="UP000298264">
    <property type="component" value="Unassembled WGS sequence"/>
</dbReference>
<feature type="domain" description="OmpA-like" evidence="3">
    <location>
        <begin position="227"/>
        <end position="345"/>
    </location>
</feature>
<dbReference type="InterPro" id="IPR036737">
    <property type="entry name" value="OmpA-like_sf"/>
</dbReference>
<reference evidence="4" key="1">
    <citation type="journal article" date="2019" name="PLoS Negl. Trop. Dis.">
        <title>Revisiting the worldwide diversity of Leptospira species in the environment.</title>
        <authorList>
            <person name="Vincent A.T."/>
            <person name="Schiettekatte O."/>
            <person name="Bourhy P."/>
            <person name="Veyrier F.J."/>
            <person name="Picardeau M."/>
        </authorList>
    </citation>
    <scope>NUCLEOTIDE SEQUENCE [LARGE SCALE GENOMIC DNA]</scope>
    <source>
        <strain evidence="4">201400974</strain>
    </source>
</reference>
<accession>A0A4R9LKH3</accession>
<dbReference type="PROSITE" id="PS51123">
    <property type="entry name" value="OMPA_2"/>
    <property type="match status" value="1"/>
</dbReference>
<dbReference type="EMBL" id="RQHV01000066">
    <property type="protein sequence ID" value="TGN06504.1"/>
    <property type="molecule type" value="Genomic_DNA"/>
</dbReference>
<evidence type="ECO:0000313" key="5">
    <source>
        <dbReference type="Proteomes" id="UP000298264"/>
    </source>
</evidence>
<evidence type="ECO:0000313" key="4">
    <source>
        <dbReference type="EMBL" id="TGN06504.1"/>
    </source>
</evidence>
<evidence type="ECO:0000259" key="3">
    <source>
        <dbReference type="PROSITE" id="PS51123"/>
    </source>
</evidence>
<feature type="transmembrane region" description="Helical" evidence="2">
    <location>
        <begin position="162"/>
        <end position="179"/>
    </location>
</feature>
<dbReference type="InterPro" id="IPR050330">
    <property type="entry name" value="Bact_OuterMem_StrucFunc"/>
</dbReference>
<dbReference type="GO" id="GO:0016020">
    <property type="term" value="C:membrane"/>
    <property type="evidence" value="ECO:0007669"/>
    <property type="project" value="UniProtKB-UniRule"/>
</dbReference>
<dbReference type="PANTHER" id="PTHR30329">
    <property type="entry name" value="STATOR ELEMENT OF FLAGELLAR MOTOR COMPLEX"/>
    <property type="match status" value="1"/>
</dbReference>
<dbReference type="PANTHER" id="PTHR30329:SF21">
    <property type="entry name" value="LIPOPROTEIN YIAD-RELATED"/>
    <property type="match status" value="1"/>
</dbReference>
<keyword evidence="2" id="KW-1133">Transmembrane helix</keyword>